<dbReference type="SUPFAM" id="SSF51556">
    <property type="entry name" value="Metallo-dependent hydrolases"/>
    <property type="match status" value="1"/>
</dbReference>
<protein>
    <submittedName>
        <fullName evidence="2">Putative metal-dependent hydrolase</fullName>
    </submittedName>
</protein>
<feature type="domain" description="Amidohydrolase-related" evidence="1">
    <location>
        <begin position="88"/>
        <end position="231"/>
    </location>
</feature>
<keyword evidence="2" id="KW-0378">Hydrolase</keyword>
<accession>A0A117M481</accession>
<evidence type="ECO:0000313" key="3">
    <source>
        <dbReference type="Proteomes" id="UP000054705"/>
    </source>
</evidence>
<evidence type="ECO:0000313" key="2">
    <source>
        <dbReference type="EMBL" id="KUK83502.1"/>
    </source>
</evidence>
<gene>
    <name evidence="2" type="ORF">XD97_0163</name>
</gene>
<evidence type="ECO:0000259" key="1">
    <source>
        <dbReference type="Pfam" id="PF04909"/>
    </source>
</evidence>
<proteinExistence type="predicted"/>
<sequence>MYALDSHAHCGLTLPLETLLPLWDYGNIDGGVLFSPVEEVYDRYNRKFTDNESYRKSREKVHNYLKSLISERIFAYWFVWNDFLPPGQGFSGIKWHRHSNEPEYLYESEKCARFIDYVCNLHLPVIIEEEFHHTLQLVDRINRQTVVIIPHFGGLNGGYARLKEAGLFENNMVYVDTALAGSREIIDFAADYGTDRILFGSDFPFGEPAYECYKLERIFSGKTLEKVLAQNLLHLLGRD</sequence>
<dbReference type="InterPro" id="IPR006680">
    <property type="entry name" value="Amidohydro-rel"/>
</dbReference>
<dbReference type="Proteomes" id="UP000054705">
    <property type="component" value="Unassembled WGS sequence"/>
</dbReference>
<dbReference type="EMBL" id="LGGS01000028">
    <property type="protein sequence ID" value="KUK83502.1"/>
    <property type="molecule type" value="Genomic_DNA"/>
</dbReference>
<dbReference type="GO" id="GO:0016787">
    <property type="term" value="F:hydrolase activity"/>
    <property type="evidence" value="ECO:0007669"/>
    <property type="project" value="UniProtKB-KW"/>
</dbReference>
<dbReference type="Pfam" id="PF04909">
    <property type="entry name" value="Amidohydro_2"/>
    <property type="match status" value="1"/>
</dbReference>
<organism evidence="2 3">
    <name type="scientific">Pelotomaculum thermopropionicum</name>
    <dbReference type="NCBI Taxonomy" id="110500"/>
    <lineage>
        <taxon>Bacteria</taxon>
        <taxon>Bacillati</taxon>
        <taxon>Bacillota</taxon>
        <taxon>Clostridia</taxon>
        <taxon>Eubacteriales</taxon>
        <taxon>Desulfotomaculaceae</taxon>
        <taxon>Pelotomaculum</taxon>
    </lineage>
</organism>
<name>A0A117M481_9FIRM</name>
<reference evidence="3" key="1">
    <citation type="journal article" date="2015" name="MBio">
        <title>Genome-Resolved Metagenomic Analysis Reveals Roles for Candidate Phyla and Other Microbial Community Members in Biogeochemical Transformations in Oil Reservoirs.</title>
        <authorList>
            <person name="Hu P."/>
            <person name="Tom L."/>
            <person name="Singh A."/>
            <person name="Thomas B.C."/>
            <person name="Baker B.J."/>
            <person name="Piceno Y.M."/>
            <person name="Andersen G.L."/>
            <person name="Banfield J.F."/>
        </authorList>
    </citation>
    <scope>NUCLEOTIDE SEQUENCE [LARGE SCALE GENOMIC DNA]</scope>
</reference>
<comment type="caution">
    <text evidence="2">The sequence shown here is derived from an EMBL/GenBank/DDBJ whole genome shotgun (WGS) entry which is preliminary data.</text>
</comment>
<dbReference type="InterPro" id="IPR032466">
    <property type="entry name" value="Metal_Hydrolase"/>
</dbReference>
<dbReference type="AlphaFoldDB" id="A0A117M481"/>
<dbReference type="Gene3D" id="3.20.20.140">
    <property type="entry name" value="Metal-dependent hydrolases"/>
    <property type="match status" value="1"/>
</dbReference>